<evidence type="ECO:0000313" key="1">
    <source>
        <dbReference type="EMBL" id="QDH91502.1"/>
    </source>
</evidence>
<reference evidence="1" key="1">
    <citation type="submission" date="2019-05" db="EMBL/GenBank/DDBJ databases">
        <title>Metatranscriptomic reconstruction reveals RNA viruses with the potential to shape carbon cycling in soil.</title>
        <authorList>
            <person name="Starr E.P."/>
            <person name="Nuccio E."/>
            <person name="Pett-Ridge J."/>
            <person name="Banfield J.F."/>
            <person name="Firestone M.K."/>
        </authorList>
    </citation>
    <scope>NUCLEOTIDE SEQUENCE</scope>
    <source>
        <strain evidence="1">H4_Bulk_46_scaffold_380</strain>
    </source>
</reference>
<proteinExistence type="predicted"/>
<organism evidence="1">
    <name type="scientific">Leviviridae sp</name>
    <dbReference type="NCBI Taxonomy" id="2027243"/>
    <lineage>
        <taxon>Viruses</taxon>
        <taxon>Riboviria</taxon>
        <taxon>Orthornavirae</taxon>
        <taxon>Lenarviricota</taxon>
        <taxon>Leviviricetes</taxon>
        <taxon>Norzivirales</taxon>
        <taxon>Fiersviridae</taxon>
    </lineage>
</organism>
<protein>
    <submittedName>
        <fullName evidence="1">Uncharacterized protein</fullName>
    </submittedName>
</protein>
<gene>
    <name evidence="1" type="ORF">H4Bulk46380_000001</name>
</gene>
<sequence length="115" mass="13037">MDLNDYLNGTTAIPDRVTILDTRHLEKVLGALLNSFALHSVRNGDLTFTVDVAMSKLYYTRTNRPLISLTRDQLNRIAHEELNACYYPDNPATWHCDSETSDLYAKYLQFGGAPL</sequence>
<accession>A0A514DD14</accession>
<name>A0A514DD14_9VIRU</name>
<dbReference type="EMBL" id="MN036280">
    <property type="protein sequence ID" value="QDH91502.1"/>
    <property type="molecule type" value="Genomic_RNA"/>
</dbReference>